<evidence type="ECO:0000313" key="2">
    <source>
        <dbReference type="Proteomes" id="UP000830768"/>
    </source>
</evidence>
<name>A0ACD3ZHP1_FUSSC</name>
<reference evidence="1" key="1">
    <citation type="submission" date="2021-11" db="EMBL/GenBank/DDBJ databases">
        <title>Fusarium solani-melongenae Genome sequencing and assembly.</title>
        <authorList>
            <person name="Xie S."/>
            <person name="Huang L."/>
            <person name="Zhang X."/>
        </authorList>
    </citation>
    <scope>NUCLEOTIDE SEQUENCE</scope>
    <source>
        <strain evidence="1">CRI 24-3</strain>
    </source>
</reference>
<organism evidence="1 2">
    <name type="scientific">Fusarium solani subsp. cucurbitae</name>
    <name type="common">Neocosmosporum cucurbitae</name>
    <dbReference type="NCBI Taxonomy" id="2747967"/>
    <lineage>
        <taxon>Eukaryota</taxon>
        <taxon>Fungi</taxon>
        <taxon>Dikarya</taxon>
        <taxon>Ascomycota</taxon>
        <taxon>Pezizomycotina</taxon>
        <taxon>Sordariomycetes</taxon>
        <taxon>Hypocreomycetidae</taxon>
        <taxon>Hypocreales</taxon>
        <taxon>Nectriaceae</taxon>
        <taxon>Fusarium</taxon>
        <taxon>Fusarium solani species complex</taxon>
    </lineage>
</organism>
<protein>
    <submittedName>
        <fullName evidence="1">Uncharacterized protein</fullName>
    </submittedName>
</protein>
<gene>
    <name evidence="1" type="ORF">LCI18_011675</name>
</gene>
<proteinExistence type="predicted"/>
<keyword evidence="2" id="KW-1185">Reference proteome</keyword>
<evidence type="ECO:0000313" key="1">
    <source>
        <dbReference type="EMBL" id="UPL00741.1"/>
    </source>
</evidence>
<dbReference type="Proteomes" id="UP000830768">
    <property type="component" value="Chromosome 10"/>
</dbReference>
<accession>A0ACD3ZHP1</accession>
<sequence length="506" mass="56047">MSTDVPADIKSKASMMDADTISANEEAQHTLYLDPKEEAKVVRKLDIFLTPVLFIVYLSCFIDRANIGNVKVAGMPEAIGASEFQYSIAVSIFFITYIVIEIPCVILVKRFTPRYILTFLCLVWTGATIANGFITNVGGLYACRLALGAAEGGLFPSLNMYLTLVYKRDEMARRVSYLVSCVALSGAIGGLLAYGLLQMDGIGGYPGWRSVTTFLARLYGGHADNSLLRWVYIIEGAFSLVCAFGIWFGLPSDVRQSYFLDEKERKIMEIRHQQRMSYMGEDVFSWEEIRLAATDVKVWLCAGTQFFQNILSNGFGTFLPAILHAMGHDRLSANYLTIPVYVLGAIGFFTFAFLSDKYQKCGPFILFTNSLGGIGYILLIAVKNNAVKYFATFVCTIAVYNGTGLNLAWLNVNMAPQYRRATAIGIQQTIGNSAGIIAGQVYRKSPYMLGHDFSLGSIVVANVLVSIHLAYLLRSNKEKAAILAGERPDNRKKTTGDRNLEFKYRP</sequence>
<dbReference type="EMBL" id="CP090038">
    <property type="protein sequence ID" value="UPL00741.1"/>
    <property type="molecule type" value="Genomic_DNA"/>
</dbReference>